<dbReference type="InterPro" id="IPR000550">
    <property type="entry name" value="Hppk"/>
</dbReference>
<dbReference type="GO" id="GO:0046656">
    <property type="term" value="P:folic acid biosynthetic process"/>
    <property type="evidence" value="ECO:0007669"/>
    <property type="project" value="UniProtKB-KW"/>
</dbReference>
<dbReference type="Proteomes" id="UP000029444">
    <property type="component" value="Unassembled WGS sequence"/>
</dbReference>
<gene>
    <name evidence="9" type="ORF">Y5S_02243</name>
</gene>
<dbReference type="Gene3D" id="3.30.70.560">
    <property type="entry name" value="7,8-Dihydro-6-hydroxymethylpterin-pyrophosphokinase HPPK"/>
    <property type="match status" value="1"/>
</dbReference>
<evidence type="ECO:0000256" key="4">
    <source>
        <dbReference type="ARBA" id="ARBA00022741"/>
    </source>
</evidence>
<dbReference type="STRING" id="1177154.Y5S_02243"/>
<name>A0A095TQ24_9GAMM</name>
<dbReference type="UniPathway" id="UPA00077">
    <property type="reaction ID" value="UER00155"/>
</dbReference>
<dbReference type="EC" id="2.7.6.3" evidence="2"/>
<dbReference type="InterPro" id="IPR035907">
    <property type="entry name" value="Hppk_sf"/>
</dbReference>
<dbReference type="GO" id="GO:0046654">
    <property type="term" value="P:tetrahydrofolate biosynthetic process"/>
    <property type="evidence" value="ECO:0007669"/>
    <property type="project" value="UniProtKB-UniPathway"/>
</dbReference>
<reference evidence="9 10" key="1">
    <citation type="submission" date="2012-09" db="EMBL/GenBank/DDBJ databases">
        <title>Genome Sequence of alkane-degrading Bacterium Alcanivorax sp. 19-m-6.</title>
        <authorList>
            <person name="Lai Q."/>
            <person name="Shao Z."/>
        </authorList>
    </citation>
    <scope>NUCLEOTIDE SEQUENCE [LARGE SCALE GENOMIC DNA]</scope>
    <source>
        <strain evidence="9 10">19-m-6</strain>
    </source>
</reference>
<dbReference type="Pfam" id="PF01288">
    <property type="entry name" value="HPPK"/>
    <property type="match status" value="1"/>
</dbReference>
<proteinExistence type="predicted"/>
<keyword evidence="4" id="KW-0547">Nucleotide-binding</keyword>
<dbReference type="RefSeq" id="WP_035233061.1">
    <property type="nucleotide sequence ID" value="NZ_ARXV01000008.1"/>
</dbReference>
<dbReference type="eggNOG" id="COG0801">
    <property type="taxonomic scope" value="Bacteria"/>
</dbReference>
<sequence length="166" mass="18488">MDSSDTQVYLSLGSNIDREHNIRSGLNVLEAVFGELEISPVYESEAVGFDGDAFYNLVVGIRTAMSVAELTSCLKGMEKDHGRVRGEKKFASRTLDIDILTYGDCVGTIDGVQLPRDEILKHAFVLKPLVDLAPQGVHPETGERYQQILEQSNFDAQKLWVVEFPR</sequence>
<dbReference type="OrthoDB" id="9790168at2"/>
<evidence type="ECO:0000256" key="6">
    <source>
        <dbReference type="ARBA" id="ARBA00022840"/>
    </source>
</evidence>
<evidence type="ECO:0000256" key="3">
    <source>
        <dbReference type="ARBA" id="ARBA00022679"/>
    </source>
</evidence>
<protein>
    <recommendedName>
        <fullName evidence="2">2-amino-4-hydroxy-6-hydroxymethyldihydropteridine diphosphokinase</fullName>
        <ecNumber evidence="2">2.7.6.3</ecNumber>
    </recommendedName>
</protein>
<dbReference type="PATRIC" id="fig|1177154.3.peg.2282"/>
<dbReference type="CDD" id="cd00483">
    <property type="entry name" value="HPPK"/>
    <property type="match status" value="1"/>
</dbReference>
<dbReference type="AlphaFoldDB" id="A0A095TQ24"/>
<keyword evidence="10" id="KW-1185">Reference proteome</keyword>
<keyword evidence="5 9" id="KW-0418">Kinase</keyword>
<evidence type="ECO:0000256" key="2">
    <source>
        <dbReference type="ARBA" id="ARBA00013253"/>
    </source>
</evidence>
<organism evidence="9 10">
    <name type="scientific">Alcanivorax nanhaiticus</name>
    <dbReference type="NCBI Taxonomy" id="1177154"/>
    <lineage>
        <taxon>Bacteria</taxon>
        <taxon>Pseudomonadati</taxon>
        <taxon>Pseudomonadota</taxon>
        <taxon>Gammaproteobacteria</taxon>
        <taxon>Oceanospirillales</taxon>
        <taxon>Alcanivoracaceae</taxon>
        <taxon>Alcanivorax</taxon>
    </lineage>
</organism>
<evidence type="ECO:0000313" key="9">
    <source>
        <dbReference type="EMBL" id="KGD64488.1"/>
    </source>
</evidence>
<comment type="pathway">
    <text evidence="1">Cofactor biosynthesis; tetrahydrofolate biosynthesis; 2-amino-4-hydroxy-6-hydroxymethyl-7,8-dihydropteridine diphosphate from 7,8-dihydroneopterin triphosphate: step 4/4.</text>
</comment>
<keyword evidence="6" id="KW-0067">ATP-binding</keyword>
<evidence type="ECO:0000259" key="8">
    <source>
        <dbReference type="PROSITE" id="PS00794"/>
    </source>
</evidence>
<dbReference type="EMBL" id="ARXV01000008">
    <property type="protein sequence ID" value="KGD64488.1"/>
    <property type="molecule type" value="Genomic_DNA"/>
</dbReference>
<dbReference type="PANTHER" id="PTHR43071:SF2">
    <property type="entry name" value="2-AMINO-4-HYDROXY-6-HYDROXYMETHYLDIHYDROPTERIDINE PYROPHOSPHOKINASE"/>
    <property type="match status" value="1"/>
</dbReference>
<dbReference type="GO" id="GO:0005524">
    <property type="term" value="F:ATP binding"/>
    <property type="evidence" value="ECO:0007669"/>
    <property type="project" value="UniProtKB-KW"/>
</dbReference>
<keyword evidence="7" id="KW-0289">Folate biosynthesis</keyword>
<dbReference type="NCBIfam" id="TIGR01498">
    <property type="entry name" value="folK"/>
    <property type="match status" value="1"/>
</dbReference>
<feature type="domain" description="7,8-dihydro-6-hydroxymethylpterin-pyrophosphokinase" evidence="8">
    <location>
        <begin position="89"/>
        <end position="100"/>
    </location>
</feature>
<dbReference type="GO" id="GO:0016301">
    <property type="term" value="F:kinase activity"/>
    <property type="evidence" value="ECO:0007669"/>
    <property type="project" value="UniProtKB-KW"/>
</dbReference>
<evidence type="ECO:0000256" key="7">
    <source>
        <dbReference type="ARBA" id="ARBA00022909"/>
    </source>
</evidence>
<comment type="caution">
    <text evidence="9">The sequence shown here is derived from an EMBL/GenBank/DDBJ whole genome shotgun (WGS) entry which is preliminary data.</text>
</comment>
<dbReference type="SUPFAM" id="SSF55083">
    <property type="entry name" value="6-hydroxymethyl-7,8-dihydropterin pyrophosphokinase, HPPK"/>
    <property type="match status" value="1"/>
</dbReference>
<dbReference type="GO" id="GO:0003848">
    <property type="term" value="F:2-amino-4-hydroxy-6-hydroxymethyldihydropteridine diphosphokinase activity"/>
    <property type="evidence" value="ECO:0007669"/>
    <property type="project" value="UniProtKB-EC"/>
</dbReference>
<dbReference type="PANTHER" id="PTHR43071">
    <property type="entry name" value="2-AMINO-4-HYDROXY-6-HYDROXYMETHYLDIHYDROPTERIDINE PYROPHOSPHOKINASE"/>
    <property type="match status" value="1"/>
</dbReference>
<dbReference type="PROSITE" id="PS00794">
    <property type="entry name" value="HPPK"/>
    <property type="match status" value="1"/>
</dbReference>
<evidence type="ECO:0000313" key="10">
    <source>
        <dbReference type="Proteomes" id="UP000029444"/>
    </source>
</evidence>
<evidence type="ECO:0000256" key="5">
    <source>
        <dbReference type="ARBA" id="ARBA00022777"/>
    </source>
</evidence>
<keyword evidence="3" id="KW-0808">Transferase</keyword>
<accession>A0A095TQ24</accession>
<evidence type="ECO:0000256" key="1">
    <source>
        <dbReference type="ARBA" id="ARBA00005051"/>
    </source>
</evidence>